<dbReference type="InterPro" id="IPR010998">
    <property type="entry name" value="Integrase_recombinase_N"/>
</dbReference>
<accession>A0A4Y1ZIC9</accession>
<gene>
    <name evidence="3" type="ORF">NBRC111894_4287</name>
</gene>
<dbReference type="Gene3D" id="1.10.150.130">
    <property type="match status" value="1"/>
</dbReference>
<dbReference type="GO" id="GO:0003677">
    <property type="term" value="F:DNA binding"/>
    <property type="evidence" value="ECO:0007669"/>
    <property type="project" value="UniProtKB-KW"/>
</dbReference>
<dbReference type="AlphaFoldDB" id="A0A4Y1ZIC9"/>
<evidence type="ECO:0000259" key="2">
    <source>
        <dbReference type="Pfam" id="PF13102"/>
    </source>
</evidence>
<evidence type="ECO:0000256" key="1">
    <source>
        <dbReference type="ARBA" id="ARBA00023125"/>
    </source>
</evidence>
<feature type="domain" description="Phage integrase SAM-like" evidence="2">
    <location>
        <begin position="87"/>
        <end position="171"/>
    </location>
</feature>
<dbReference type="InterPro" id="IPR025269">
    <property type="entry name" value="SAM-like_dom"/>
</dbReference>
<evidence type="ECO:0000313" key="4">
    <source>
        <dbReference type="Proteomes" id="UP000319716"/>
    </source>
</evidence>
<dbReference type="EMBL" id="BEXB01000059">
    <property type="protein sequence ID" value="GAY78733.1"/>
    <property type="molecule type" value="Genomic_DNA"/>
</dbReference>
<sequence>MAKTKYSGVYVDDTGQYYYETELGKDRLTGKRLRKKSRTNRQGKKFTSALQAYKELVRVKNEYLSTQGYANYHMTYGQFMDNVYIPAYKTDVEESTFYVRKRTLERMRDRFSAIQLRKLSIEDVQRYRTWLLSEDGAGYSQAYASLVFGMFRKSLDMAVEMEYLEYNISKKVKPIPKGKAIVPYWTKTEFEKVISTICLDDLYEHFVFCYVVGLLYDRDPSE</sequence>
<comment type="caution">
    <text evidence="3">The sequence shown here is derived from an EMBL/GenBank/DDBJ whole genome shotgun (WGS) entry which is preliminary data.</text>
</comment>
<dbReference type="InterPro" id="IPR011010">
    <property type="entry name" value="DNA_brk_join_enz"/>
</dbReference>
<dbReference type="Proteomes" id="UP000319716">
    <property type="component" value="Unassembled WGS sequence"/>
</dbReference>
<proteinExistence type="predicted"/>
<reference evidence="3 4" key="1">
    <citation type="submission" date="2017-11" db="EMBL/GenBank/DDBJ databases">
        <title>Draft Genome Sequence of Sporolactobacillus inulinus NBRC 111894 Isolated from Koso, a Japanese Sugar-Vegetable Fermented Beverage.</title>
        <authorList>
            <person name="Chiou T.Y."/>
            <person name="Oshima K."/>
            <person name="Suda W."/>
            <person name="Hattori M."/>
            <person name="Takahashi T."/>
        </authorList>
    </citation>
    <scope>NUCLEOTIDE SEQUENCE [LARGE SCALE GENOMIC DNA]</scope>
    <source>
        <strain evidence="3 4">NBRC111894</strain>
    </source>
</reference>
<dbReference type="Pfam" id="PF13102">
    <property type="entry name" value="Phage_int_SAM_5"/>
    <property type="match status" value="1"/>
</dbReference>
<dbReference type="SUPFAM" id="SSF56349">
    <property type="entry name" value="DNA breaking-rejoining enzymes"/>
    <property type="match status" value="1"/>
</dbReference>
<name>A0A4Y1ZIC9_9BACL</name>
<evidence type="ECO:0000313" key="3">
    <source>
        <dbReference type="EMBL" id="GAY78733.1"/>
    </source>
</evidence>
<organism evidence="3 4">
    <name type="scientific">Sporolactobacillus inulinus</name>
    <dbReference type="NCBI Taxonomy" id="2078"/>
    <lineage>
        <taxon>Bacteria</taxon>
        <taxon>Bacillati</taxon>
        <taxon>Bacillota</taxon>
        <taxon>Bacilli</taxon>
        <taxon>Bacillales</taxon>
        <taxon>Sporolactobacillaceae</taxon>
        <taxon>Sporolactobacillus</taxon>
    </lineage>
</organism>
<keyword evidence="1" id="KW-0238">DNA-binding</keyword>
<protein>
    <submittedName>
        <fullName evidence="3">Site-specific recombinase, phage integrase family</fullName>
    </submittedName>
</protein>